<proteinExistence type="predicted"/>
<evidence type="ECO:0000256" key="1">
    <source>
        <dbReference type="SAM" id="MobiDB-lite"/>
    </source>
</evidence>
<feature type="compositionally biased region" description="Polar residues" evidence="1">
    <location>
        <begin position="37"/>
        <end position="49"/>
    </location>
</feature>
<evidence type="ECO:0000313" key="2">
    <source>
        <dbReference type="EMBL" id="CEO51555.1"/>
    </source>
</evidence>
<sequence length="776" mass="87240">MADPPPPPHPGMRPGARDFFITNFVENPPPLAPDNSARAQSPHESTSSESDNDEGSGLRHAKLENNCILCGDTLHVDWRSYIDPPDRLSKWETNVICILSIPSSNGRTQSKLCNAQINQRRVLRSRNLEYPPGTRYHPCPYYGGCPRCDGEAALNGVQATVNLVHLHCSQLAKRRWSDFSADVLVRIARLLRPITSSEVGAEILGVNSNLTKFPESEIACKDSSLGLLLTNIHRRLPGELQSLVCQHLQGTFFFSVASCVETLHWIEDHRILADSWSITIPTYHYPLMPSFSFKRLVADTVNILGESCFTRIGGDLPTSYEMEITLRQVPLSGIQYALGVHGVVGLRVLYEDGSRSAWLGRSPGRLFRIFSLRSLRYLRILTDGLKYLSLDSDTTSGSQALAPDTSSKDEPFSKEPKIFWNRDVDFTPYDKQFLVSINPIHRIIRGQKDAYIGQYLPFQPVSQQHRSLTIFFSSEGTSCIQVGSDPGQRLGTPSMKSDRPLTFYLYPGETIKSLRLLAVVRQWRPNEWLMRDLTHGFHILVQTSEDRMIYAAPNRLLTDPECSLAVFGGESSHFPHGMFLVRDGPLKESFTNIGVTSGTSKEEQPDPQNPQATQGPWSITVPRPRSDSSLTMERKGAVLTKANLDNVKEIRVQKHQGTYSGLLIHRHDDRTDVLGSWDASRPDLISTIYVYGDRSFTGLTFVFSEYDESGSPCINVVNITLDQVDNSVSKFHWDAPYLEVAWWFTLSKSENYVEYWDGEEQEVSLSKGNLHCEQVN</sequence>
<protein>
    <submittedName>
        <fullName evidence="2">Uncharacterized protein</fullName>
    </submittedName>
</protein>
<feature type="region of interest" description="Disordered" evidence="1">
    <location>
        <begin position="1"/>
        <end position="58"/>
    </location>
</feature>
<organism evidence="2">
    <name type="scientific">Bionectria ochroleuca</name>
    <name type="common">Gliocladium roseum</name>
    <dbReference type="NCBI Taxonomy" id="29856"/>
    <lineage>
        <taxon>Eukaryota</taxon>
        <taxon>Fungi</taxon>
        <taxon>Dikarya</taxon>
        <taxon>Ascomycota</taxon>
        <taxon>Pezizomycotina</taxon>
        <taxon>Sordariomycetes</taxon>
        <taxon>Hypocreomycetidae</taxon>
        <taxon>Hypocreales</taxon>
        <taxon>Bionectriaceae</taxon>
        <taxon>Clonostachys</taxon>
    </lineage>
</organism>
<feature type="region of interest" description="Disordered" evidence="1">
    <location>
        <begin position="591"/>
        <end position="630"/>
    </location>
</feature>
<reference evidence="2" key="1">
    <citation type="submission" date="2015-01" db="EMBL/GenBank/DDBJ databases">
        <authorList>
            <person name="Durling Mikael"/>
        </authorList>
    </citation>
    <scope>NUCLEOTIDE SEQUENCE</scope>
</reference>
<dbReference type="EMBL" id="CDPU01000023">
    <property type="protein sequence ID" value="CEO51555.1"/>
    <property type="molecule type" value="Genomic_DNA"/>
</dbReference>
<name>A0A0B7K9F2_BIOOC</name>
<feature type="compositionally biased region" description="Pro residues" evidence="1">
    <location>
        <begin position="1"/>
        <end position="11"/>
    </location>
</feature>
<dbReference type="AlphaFoldDB" id="A0A0B7K9F2"/>
<accession>A0A0B7K9F2</accession>
<feature type="region of interest" description="Disordered" evidence="1">
    <location>
        <begin position="393"/>
        <end position="412"/>
    </location>
</feature>
<gene>
    <name evidence="2" type="ORF">BN869_000007613_1</name>
</gene>